<dbReference type="Gene3D" id="1.20.120.450">
    <property type="entry name" value="dinb family like domain"/>
    <property type="match status" value="1"/>
</dbReference>
<name>A0A8I1LW45_PAEPO</name>
<dbReference type="InterPro" id="IPR034660">
    <property type="entry name" value="DinB/YfiT-like"/>
</dbReference>
<comment type="caution">
    <text evidence="2">The sequence shown here is derived from an EMBL/GenBank/DDBJ whole genome shotgun (WGS) entry which is preliminary data.</text>
</comment>
<dbReference type="Pfam" id="PF12867">
    <property type="entry name" value="DinB_2"/>
    <property type="match status" value="1"/>
</dbReference>
<dbReference type="InterPro" id="IPR024775">
    <property type="entry name" value="DinB-like"/>
</dbReference>
<dbReference type="AlphaFoldDB" id="A0A8I1LW45"/>
<evidence type="ECO:0000259" key="1">
    <source>
        <dbReference type="Pfam" id="PF12867"/>
    </source>
</evidence>
<feature type="domain" description="DinB-like" evidence="1">
    <location>
        <begin position="26"/>
        <end position="159"/>
    </location>
</feature>
<proteinExistence type="predicted"/>
<sequence length="167" mass="19448">MLSKVTYLKGGIQLATIAEISEDLEKWTVFLTALSPYSDELLRKPIVGTWSIQDMISHIMGWDKSFTKTLIQIINEEQITLQEHPDVQAFNDSSVEFGRNMKPHDLLNEAIAERRRMIVKLKMVSESMFIRQFPNSSYTMGNFLQEMFVQHDRHHKEQIMNSLQAMN</sequence>
<protein>
    <submittedName>
        <fullName evidence="2">DinB family protein</fullName>
    </submittedName>
</protein>
<reference evidence="2" key="1">
    <citation type="submission" date="2020-12" db="EMBL/GenBank/DDBJ databases">
        <title>Paenibacillus polymyxa LMG 27872: a double-edged sword.</title>
        <authorList>
            <person name="Langendries S."/>
            <person name="Garcia Mendez S."/>
            <person name="Beirinckx S."/>
            <person name="Viaene T."/>
            <person name="Baeyen S."/>
            <person name="Goeminne G."/>
            <person name="Willems A."/>
            <person name="Debode J."/>
            <person name="Goormachtig S."/>
        </authorList>
    </citation>
    <scope>NUCLEOTIDE SEQUENCE</scope>
    <source>
        <strain evidence="2">LMG 27872</strain>
    </source>
</reference>
<gene>
    <name evidence="2" type="ORF">JDW19_14955</name>
</gene>
<dbReference type="SUPFAM" id="SSF109854">
    <property type="entry name" value="DinB/YfiT-like putative metalloenzymes"/>
    <property type="match status" value="1"/>
</dbReference>
<dbReference type="Proteomes" id="UP000650605">
    <property type="component" value="Unassembled WGS sequence"/>
</dbReference>
<dbReference type="EMBL" id="JAEHFQ010000007">
    <property type="protein sequence ID" value="MBM0634407.1"/>
    <property type="molecule type" value="Genomic_DNA"/>
</dbReference>
<organism evidence="2 3">
    <name type="scientific">Paenibacillus polymyxa</name>
    <name type="common">Bacillus polymyxa</name>
    <dbReference type="NCBI Taxonomy" id="1406"/>
    <lineage>
        <taxon>Bacteria</taxon>
        <taxon>Bacillati</taxon>
        <taxon>Bacillota</taxon>
        <taxon>Bacilli</taxon>
        <taxon>Bacillales</taxon>
        <taxon>Paenibacillaceae</taxon>
        <taxon>Paenibacillus</taxon>
    </lineage>
</organism>
<evidence type="ECO:0000313" key="3">
    <source>
        <dbReference type="Proteomes" id="UP000650605"/>
    </source>
</evidence>
<evidence type="ECO:0000313" key="2">
    <source>
        <dbReference type="EMBL" id="MBM0634407.1"/>
    </source>
</evidence>
<accession>A0A8I1LW45</accession>